<dbReference type="OrthoDB" id="9808601at2"/>
<dbReference type="AlphaFoldDB" id="A0A3N1D674"/>
<dbReference type="InterPro" id="IPR002173">
    <property type="entry name" value="Carboh/pur_kinase_PfkB_CS"/>
</dbReference>
<dbReference type="Proteomes" id="UP000272400">
    <property type="component" value="Unassembled WGS sequence"/>
</dbReference>
<proteinExistence type="predicted"/>
<evidence type="ECO:0000313" key="4">
    <source>
        <dbReference type="EMBL" id="ROO88969.1"/>
    </source>
</evidence>
<dbReference type="PANTHER" id="PTHR10584:SF166">
    <property type="entry name" value="RIBOKINASE"/>
    <property type="match status" value="1"/>
</dbReference>
<gene>
    <name evidence="4" type="ORF">EDD29_6656</name>
</gene>
<sequence>MEDLSCDVLVVGGAGVDTIVRVERFPAEAVDSVMAPGIADHAGHTGAGVALGCAALGLGARLVEFLGDDPQGDLVRRRLARGGVVLSALPASRTRRAVNFVDSAGRRMSFYDGEDTPEMRVSKEVMGGLLRGARHVHVSIMDFARHVYPLLEGVSTSTDLHAWDGEAAYQEDFAYSSDLVFLSAASLGRRTPDVMRRVLDRGRAHTVIATDGAAGGMYLTREAPEVRPYAPATGAPAVDSNGAGDAFVSGFLYARLNALPLETALRYGAVAGHHACTSQGTHADPITLATLRDRL</sequence>
<evidence type="ECO:0000259" key="3">
    <source>
        <dbReference type="Pfam" id="PF00294"/>
    </source>
</evidence>
<keyword evidence="5" id="KW-1185">Reference proteome</keyword>
<evidence type="ECO:0000256" key="1">
    <source>
        <dbReference type="ARBA" id="ARBA00022679"/>
    </source>
</evidence>
<keyword evidence="2 4" id="KW-0418">Kinase</keyword>
<dbReference type="GO" id="GO:0016301">
    <property type="term" value="F:kinase activity"/>
    <property type="evidence" value="ECO:0007669"/>
    <property type="project" value="UniProtKB-KW"/>
</dbReference>
<keyword evidence="1" id="KW-0808">Transferase</keyword>
<feature type="domain" description="Carbohydrate kinase PfkB" evidence="3">
    <location>
        <begin position="197"/>
        <end position="283"/>
    </location>
</feature>
<evidence type="ECO:0000313" key="5">
    <source>
        <dbReference type="Proteomes" id="UP000272400"/>
    </source>
</evidence>
<evidence type="ECO:0000256" key="2">
    <source>
        <dbReference type="ARBA" id="ARBA00022777"/>
    </source>
</evidence>
<organism evidence="4 5">
    <name type="scientific">Actinocorallia herbida</name>
    <dbReference type="NCBI Taxonomy" id="58109"/>
    <lineage>
        <taxon>Bacteria</taxon>
        <taxon>Bacillati</taxon>
        <taxon>Actinomycetota</taxon>
        <taxon>Actinomycetes</taxon>
        <taxon>Streptosporangiales</taxon>
        <taxon>Thermomonosporaceae</taxon>
        <taxon>Actinocorallia</taxon>
    </lineage>
</organism>
<dbReference type="PANTHER" id="PTHR10584">
    <property type="entry name" value="SUGAR KINASE"/>
    <property type="match status" value="1"/>
</dbReference>
<dbReference type="Gene3D" id="3.40.1190.20">
    <property type="match status" value="1"/>
</dbReference>
<dbReference type="PROSITE" id="PS00584">
    <property type="entry name" value="PFKB_KINASES_2"/>
    <property type="match status" value="1"/>
</dbReference>
<dbReference type="InterPro" id="IPR011611">
    <property type="entry name" value="PfkB_dom"/>
</dbReference>
<dbReference type="InterPro" id="IPR029056">
    <property type="entry name" value="Ribokinase-like"/>
</dbReference>
<dbReference type="SUPFAM" id="SSF53613">
    <property type="entry name" value="Ribokinase-like"/>
    <property type="match status" value="1"/>
</dbReference>
<name>A0A3N1D674_9ACTN</name>
<protein>
    <submittedName>
        <fullName evidence="4">Sugar/nucleoside kinase (Ribokinase family)</fullName>
    </submittedName>
</protein>
<dbReference type="Pfam" id="PF00294">
    <property type="entry name" value="PfkB"/>
    <property type="match status" value="1"/>
</dbReference>
<dbReference type="RefSeq" id="WP_123668139.1">
    <property type="nucleotide sequence ID" value="NZ_RJKE01000001.1"/>
</dbReference>
<comment type="caution">
    <text evidence="4">The sequence shown here is derived from an EMBL/GenBank/DDBJ whole genome shotgun (WGS) entry which is preliminary data.</text>
</comment>
<accession>A0A3N1D674</accession>
<dbReference type="EMBL" id="RJKE01000001">
    <property type="protein sequence ID" value="ROO88969.1"/>
    <property type="molecule type" value="Genomic_DNA"/>
</dbReference>
<reference evidence="4 5" key="1">
    <citation type="submission" date="2018-11" db="EMBL/GenBank/DDBJ databases">
        <title>Sequencing the genomes of 1000 actinobacteria strains.</title>
        <authorList>
            <person name="Klenk H.-P."/>
        </authorList>
    </citation>
    <scope>NUCLEOTIDE SEQUENCE [LARGE SCALE GENOMIC DNA]</scope>
    <source>
        <strain evidence="4 5">DSM 44254</strain>
    </source>
</reference>